<dbReference type="Proteomes" id="UP000199169">
    <property type="component" value="Unassembled WGS sequence"/>
</dbReference>
<dbReference type="Pfam" id="PF05130">
    <property type="entry name" value="FlgN"/>
    <property type="match status" value="1"/>
</dbReference>
<evidence type="ECO:0000313" key="5">
    <source>
        <dbReference type="EMBL" id="SBT05060.1"/>
    </source>
</evidence>
<dbReference type="AlphaFoldDB" id="A0A1A8XIU1"/>
<evidence type="ECO:0000256" key="2">
    <source>
        <dbReference type="ARBA" id="ARBA00007703"/>
    </source>
</evidence>
<name>A0A1A8XIU1_9PROT</name>
<dbReference type="InterPro" id="IPR007809">
    <property type="entry name" value="FlgN-like"/>
</dbReference>
<dbReference type="Gene3D" id="1.20.58.300">
    <property type="entry name" value="FlgN-like"/>
    <property type="match status" value="1"/>
</dbReference>
<proteinExistence type="inferred from homology"/>
<reference evidence="5 6" key="1">
    <citation type="submission" date="2016-06" db="EMBL/GenBank/DDBJ databases">
        <authorList>
            <person name="Kjaerup R.B."/>
            <person name="Dalgaard T.S."/>
            <person name="Juul-Madsen H.R."/>
        </authorList>
    </citation>
    <scope>NUCLEOTIDE SEQUENCE [LARGE SCALE GENOMIC DNA]</scope>
    <source>
        <strain evidence="5">3</strain>
    </source>
</reference>
<gene>
    <name evidence="5" type="ORF">ACCAA_20126</name>
</gene>
<evidence type="ECO:0000256" key="4">
    <source>
        <dbReference type="SAM" id="MobiDB-lite"/>
    </source>
</evidence>
<accession>A0A1A8XIU1</accession>
<dbReference type="GO" id="GO:0044780">
    <property type="term" value="P:bacterial-type flagellum assembly"/>
    <property type="evidence" value="ECO:0007669"/>
    <property type="project" value="InterPro"/>
</dbReference>
<sequence length="164" mass="17218">MNAGTLMAAATLDFVPIIEAELAAVRHFVALLGLEQEMLITGEVGTLIALVGEKNGLASELTALAARRNESLAAAGLTLDRAGMAAWFAAHPKEIHARAIWSSLLSLASQARELNRSNGELIQIRMQHNALALETLLGTSTSLSLYGPDGQSTPPSGRCITDSA</sequence>
<dbReference type="InterPro" id="IPR036679">
    <property type="entry name" value="FlgN-like_sf"/>
</dbReference>
<evidence type="ECO:0000256" key="3">
    <source>
        <dbReference type="ARBA" id="ARBA00022795"/>
    </source>
</evidence>
<evidence type="ECO:0000256" key="1">
    <source>
        <dbReference type="ARBA" id="ARBA00002397"/>
    </source>
</evidence>
<keyword evidence="6" id="KW-1185">Reference proteome</keyword>
<feature type="region of interest" description="Disordered" evidence="4">
    <location>
        <begin position="145"/>
        <end position="164"/>
    </location>
</feature>
<dbReference type="STRING" id="1860102.ACCAA_20126"/>
<evidence type="ECO:0000313" key="6">
    <source>
        <dbReference type="Proteomes" id="UP000199169"/>
    </source>
</evidence>
<keyword evidence="3" id="KW-1005">Bacterial flagellum biogenesis</keyword>
<protein>
    <submittedName>
        <fullName evidence="5">FlgN family protein</fullName>
    </submittedName>
</protein>
<organism evidence="5 6">
    <name type="scientific">Candidatus Accumulibacter aalborgensis</name>
    <dbReference type="NCBI Taxonomy" id="1860102"/>
    <lineage>
        <taxon>Bacteria</taxon>
        <taxon>Pseudomonadati</taxon>
        <taxon>Pseudomonadota</taxon>
        <taxon>Betaproteobacteria</taxon>
        <taxon>Candidatus Accumulibacter</taxon>
    </lineage>
</organism>
<dbReference type="EMBL" id="FLQX01000094">
    <property type="protein sequence ID" value="SBT05060.1"/>
    <property type="molecule type" value="Genomic_DNA"/>
</dbReference>
<comment type="function">
    <text evidence="1">Required for the efficient initiation of filament assembly.</text>
</comment>
<dbReference type="SUPFAM" id="SSF140566">
    <property type="entry name" value="FlgN-like"/>
    <property type="match status" value="1"/>
</dbReference>
<comment type="similarity">
    <text evidence="2">Belongs to the FlgN family.</text>
</comment>